<dbReference type="EMBL" id="CP097636">
    <property type="protein sequence ID" value="URI11728.1"/>
    <property type="molecule type" value="Genomic_DNA"/>
</dbReference>
<dbReference type="GO" id="GO:0016779">
    <property type="term" value="F:nucleotidyltransferase activity"/>
    <property type="evidence" value="ECO:0007669"/>
    <property type="project" value="UniProtKB-KW"/>
</dbReference>
<gene>
    <name evidence="15" type="ORF">MW290_22700</name>
</gene>
<evidence type="ECO:0000256" key="11">
    <source>
        <dbReference type="ARBA" id="ARBA00022777"/>
    </source>
</evidence>
<comment type="pathway">
    <text evidence="6 14">Cofactor biosynthesis; adenosylcobalamin biosynthesis; adenosylcobalamin from cob(II)yrinate a,c-diamide: step 5/7.</text>
</comment>
<keyword evidence="16" id="KW-1185">Reference proteome</keyword>
<accession>A0ABY4SFG6</accession>
<comment type="similarity">
    <text evidence="7 14">Belongs to the CobU/CobP family.</text>
</comment>
<evidence type="ECO:0000256" key="13">
    <source>
        <dbReference type="ARBA" id="ARBA00023134"/>
    </source>
</evidence>
<dbReference type="RefSeq" id="WP_250199919.1">
    <property type="nucleotide sequence ID" value="NZ_CP097636.1"/>
</dbReference>
<evidence type="ECO:0000256" key="12">
    <source>
        <dbReference type="ARBA" id="ARBA00022840"/>
    </source>
</evidence>
<evidence type="ECO:0000256" key="1">
    <source>
        <dbReference type="ARBA" id="ARBA00000312"/>
    </source>
</evidence>
<keyword evidence="10 14" id="KW-0547">Nucleotide-binding</keyword>
<comment type="pathway">
    <text evidence="5 14">Cofactor biosynthesis; adenosylcobalamin biosynthesis; adenosylcobalamin from cob(II)yrinate a,c-diamide: step 6/7.</text>
</comment>
<evidence type="ECO:0000313" key="16">
    <source>
        <dbReference type="Proteomes" id="UP001056201"/>
    </source>
</evidence>
<evidence type="ECO:0000256" key="10">
    <source>
        <dbReference type="ARBA" id="ARBA00022741"/>
    </source>
</evidence>
<comment type="function">
    <text evidence="4 14">Catalyzes ATP-dependent phosphorylation of adenosylcobinamide and addition of GMP to adenosylcobinamide phosphate.</text>
</comment>
<keyword evidence="11 14" id="KW-0418">Kinase</keyword>
<evidence type="ECO:0000256" key="6">
    <source>
        <dbReference type="ARBA" id="ARBA00005159"/>
    </source>
</evidence>
<evidence type="ECO:0000256" key="14">
    <source>
        <dbReference type="PIRNR" id="PIRNR006135"/>
    </source>
</evidence>
<comment type="catalytic activity">
    <reaction evidence="2 14">
        <text>adenosylcob(III)inamide phosphate + GTP + H(+) = adenosylcob(III)inamide-GDP + diphosphate</text>
        <dbReference type="Rhea" id="RHEA:22712"/>
        <dbReference type="ChEBI" id="CHEBI:15378"/>
        <dbReference type="ChEBI" id="CHEBI:33019"/>
        <dbReference type="ChEBI" id="CHEBI:37565"/>
        <dbReference type="ChEBI" id="CHEBI:58502"/>
        <dbReference type="ChEBI" id="CHEBI:60487"/>
        <dbReference type="EC" id="2.7.7.62"/>
    </reaction>
</comment>
<evidence type="ECO:0000256" key="5">
    <source>
        <dbReference type="ARBA" id="ARBA00004692"/>
    </source>
</evidence>
<dbReference type="SUPFAM" id="SSF52540">
    <property type="entry name" value="P-loop containing nucleoside triphosphate hydrolases"/>
    <property type="match status" value="1"/>
</dbReference>
<keyword evidence="12 14" id="KW-0067">ATP-binding</keyword>
<dbReference type="PANTHER" id="PTHR34848:SF1">
    <property type="entry name" value="BIFUNCTIONAL ADENOSYLCOBALAMIN BIOSYNTHESIS PROTEIN COBU"/>
    <property type="match status" value="1"/>
</dbReference>
<comment type="catalytic activity">
    <reaction evidence="1 14">
        <text>adenosylcob(III)inamide + ATP = adenosylcob(III)inamide phosphate + ADP + H(+)</text>
        <dbReference type="Rhea" id="RHEA:15769"/>
        <dbReference type="ChEBI" id="CHEBI:2480"/>
        <dbReference type="ChEBI" id="CHEBI:15378"/>
        <dbReference type="ChEBI" id="CHEBI:30616"/>
        <dbReference type="ChEBI" id="CHEBI:58502"/>
        <dbReference type="ChEBI" id="CHEBI:456216"/>
        <dbReference type="EC" id="2.7.1.156"/>
    </reaction>
</comment>
<reference evidence="15" key="1">
    <citation type="submission" date="2022-05" db="EMBL/GenBank/DDBJ databases">
        <title>An RpoN-dependent PEP-CTERM gene is involved in floc formation of an Aquincola tertiaricarbonis strain.</title>
        <authorList>
            <person name="Qiu D."/>
            <person name="Xia M."/>
        </authorList>
    </citation>
    <scope>NUCLEOTIDE SEQUENCE</scope>
    <source>
        <strain evidence="15">RN12</strain>
    </source>
</reference>
<dbReference type="EC" id="2.7.7.62" evidence="14"/>
<evidence type="ECO:0000256" key="4">
    <source>
        <dbReference type="ARBA" id="ARBA00003889"/>
    </source>
</evidence>
<evidence type="ECO:0000256" key="7">
    <source>
        <dbReference type="ARBA" id="ARBA00007490"/>
    </source>
</evidence>
<evidence type="ECO:0000256" key="8">
    <source>
        <dbReference type="ARBA" id="ARBA00022573"/>
    </source>
</evidence>
<keyword evidence="8 14" id="KW-0169">Cobalamin biosynthesis</keyword>
<dbReference type="InterPro" id="IPR003203">
    <property type="entry name" value="CobU/CobP"/>
</dbReference>
<dbReference type="InterPro" id="IPR027417">
    <property type="entry name" value="P-loop_NTPase"/>
</dbReference>
<dbReference type="Pfam" id="PF02283">
    <property type="entry name" value="CobU"/>
    <property type="match status" value="1"/>
</dbReference>
<dbReference type="Proteomes" id="UP001056201">
    <property type="component" value="Chromosome 2"/>
</dbReference>
<organism evidence="15 16">
    <name type="scientific">Aquincola tertiaricarbonis</name>
    <dbReference type="NCBI Taxonomy" id="391953"/>
    <lineage>
        <taxon>Bacteria</taxon>
        <taxon>Pseudomonadati</taxon>
        <taxon>Pseudomonadota</taxon>
        <taxon>Betaproteobacteria</taxon>
        <taxon>Burkholderiales</taxon>
        <taxon>Sphaerotilaceae</taxon>
        <taxon>Aquincola</taxon>
    </lineage>
</organism>
<evidence type="ECO:0000256" key="9">
    <source>
        <dbReference type="ARBA" id="ARBA00022679"/>
    </source>
</evidence>
<dbReference type="GO" id="GO:0016301">
    <property type="term" value="F:kinase activity"/>
    <property type="evidence" value="ECO:0007669"/>
    <property type="project" value="UniProtKB-KW"/>
</dbReference>
<dbReference type="CDD" id="cd00544">
    <property type="entry name" value="CobU"/>
    <property type="match status" value="1"/>
</dbReference>
<proteinExistence type="inferred from homology"/>
<dbReference type="PANTHER" id="PTHR34848">
    <property type="match status" value="1"/>
</dbReference>
<dbReference type="PIRSF" id="PIRSF006135">
    <property type="entry name" value="CobU"/>
    <property type="match status" value="1"/>
</dbReference>
<name>A0ABY4SFG6_AQUTE</name>
<evidence type="ECO:0000256" key="2">
    <source>
        <dbReference type="ARBA" id="ARBA00000711"/>
    </source>
</evidence>
<evidence type="ECO:0000256" key="3">
    <source>
        <dbReference type="ARBA" id="ARBA00001522"/>
    </source>
</evidence>
<keyword evidence="13 14" id="KW-0342">GTP-binding</keyword>
<protein>
    <recommendedName>
        <fullName evidence="14">Bifunctional adenosylcobalamin biosynthesis protein</fullName>
        <ecNumber evidence="14">2.7.1.156</ecNumber>
        <ecNumber evidence="14">2.7.7.62</ecNumber>
    </recommendedName>
</protein>
<comment type="catalytic activity">
    <reaction evidence="3">
        <text>adenosylcob(III)inamide + GTP = adenosylcob(III)inamide phosphate + GDP + H(+)</text>
        <dbReference type="Rhea" id="RHEA:15765"/>
        <dbReference type="ChEBI" id="CHEBI:2480"/>
        <dbReference type="ChEBI" id="CHEBI:15378"/>
        <dbReference type="ChEBI" id="CHEBI:37565"/>
        <dbReference type="ChEBI" id="CHEBI:58189"/>
        <dbReference type="ChEBI" id="CHEBI:58502"/>
        <dbReference type="EC" id="2.7.1.156"/>
    </reaction>
</comment>
<dbReference type="EC" id="2.7.1.156" evidence="14"/>
<sequence length="185" mass="19404">MHELILGGQKSGKSRTAEARAAAWLQAGAGREATLVATALAGDEEMDRRIQRHREERAARVPGLATVEVPRALPEAVQQLAAPQRLLVVDCLTLWLTQLAMPLHGPAADEAALAAQRSALCRALAQAGGPVVLVSNEIGLGVAPMSREARRFIDALGLLHQAVAAACSRVTLMVAGCELAVKGRA</sequence>
<evidence type="ECO:0000313" key="15">
    <source>
        <dbReference type="EMBL" id="URI11728.1"/>
    </source>
</evidence>
<dbReference type="Gene3D" id="3.40.50.300">
    <property type="entry name" value="P-loop containing nucleotide triphosphate hydrolases"/>
    <property type="match status" value="1"/>
</dbReference>
<keyword evidence="15" id="KW-0548">Nucleotidyltransferase</keyword>
<keyword evidence="9 14" id="KW-0808">Transferase</keyword>